<proteinExistence type="predicted"/>
<comment type="caution">
    <text evidence="2">The sequence shown here is derived from an EMBL/GenBank/DDBJ whole genome shotgun (WGS) entry which is preliminary data.</text>
</comment>
<gene>
    <name evidence="2" type="ORF">A3C04_02435</name>
</gene>
<keyword evidence="1" id="KW-1133">Transmembrane helix</keyword>
<dbReference type="AlphaFoldDB" id="A0A1G2QYT1"/>
<evidence type="ECO:0000313" key="2">
    <source>
        <dbReference type="EMBL" id="OHA65750.1"/>
    </source>
</evidence>
<keyword evidence="1" id="KW-0472">Membrane</keyword>
<dbReference type="Proteomes" id="UP000178092">
    <property type="component" value="Unassembled WGS sequence"/>
</dbReference>
<reference evidence="2 3" key="1">
    <citation type="journal article" date="2016" name="Nat. Commun.">
        <title>Thousands of microbial genomes shed light on interconnected biogeochemical processes in an aquifer system.</title>
        <authorList>
            <person name="Anantharaman K."/>
            <person name="Brown C.T."/>
            <person name="Hug L.A."/>
            <person name="Sharon I."/>
            <person name="Castelle C.J."/>
            <person name="Probst A.J."/>
            <person name="Thomas B.C."/>
            <person name="Singh A."/>
            <person name="Wilkins M.J."/>
            <person name="Karaoz U."/>
            <person name="Brodie E.L."/>
            <person name="Williams K.H."/>
            <person name="Hubbard S.S."/>
            <person name="Banfield J.F."/>
        </authorList>
    </citation>
    <scope>NUCLEOTIDE SEQUENCE [LARGE SCALE GENOMIC DNA]</scope>
</reference>
<dbReference type="EMBL" id="MHTV01000042">
    <property type="protein sequence ID" value="OHA65750.1"/>
    <property type="molecule type" value="Genomic_DNA"/>
</dbReference>
<accession>A0A1G2QYT1</accession>
<dbReference type="Gene3D" id="2.60.40.420">
    <property type="entry name" value="Cupredoxins - blue copper proteins"/>
    <property type="match status" value="1"/>
</dbReference>
<evidence type="ECO:0000256" key="1">
    <source>
        <dbReference type="SAM" id="Phobius"/>
    </source>
</evidence>
<evidence type="ECO:0000313" key="3">
    <source>
        <dbReference type="Proteomes" id="UP000178092"/>
    </source>
</evidence>
<evidence type="ECO:0008006" key="4">
    <source>
        <dbReference type="Google" id="ProtNLM"/>
    </source>
</evidence>
<feature type="transmembrane region" description="Helical" evidence="1">
    <location>
        <begin position="53"/>
        <end position="72"/>
    </location>
</feature>
<sequence>MTVLEKIAALYDSASDMQIISNYSHNGWGIFLFAVACLMLLAGFGYKKKILSHAVPIILLFMEGIFLIYFFFNRGIEKSLLVGQLIFTFPEIYVHIAMATFTILGNTIELLYVAGKIKNPLAAFAFPSWFIGVGYLNILHPHAGLHDPANMFFHSVLGSLFILTGIMILIYRLIKNPACELAAIITASATLMALSAMLVQYKEPILAYQVYFPIRESGIPALDMKDKGAIYISKDGMIPQNIKIKAGGQVAFIQIDSSWHDISSGLHPIHTEYPPLNIGFLKEGETHLVVFPTSGIFGFHDHINETDTRFQGNIEVYD</sequence>
<feature type="transmembrane region" description="Helical" evidence="1">
    <location>
        <begin position="27"/>
        <end position="46"/>
    </location>
</feature>
<feature type="transmembrane region" description="Helical" evidence="1">
    <location>
        <begin position="121"/>
        <end position="139"/>
    </location>
</feature>
<protein>
    <recommendedName>
        <fullName evidence="4">EfeO-type cupredoxin-like domain-containing protein</fullName>
    </recommendedName>
</protein>
<organism evidence="2 3">
    <name type="scientific">Candidatus Wildermuthbacteria bacterium RIFCSPHIGHO2_02_FULL_45_25</name>
    <dbReference type="NCBI Taxonomy" id="1802450"/>
    <lineage>
        <taxon>Bacteria</taxon>
        <taxon>Candidatus Wildermuthiibacteriota</taxon>
    </lineage>
</organism>
<feature type="transmembrane region" description="Helical" evidence="1">
    <location>
        <begin position="181"/>
        <end position="201"/>
    </location>
</feature>
<dbReference type="SUPFAM" id="SSF49503">
    <property type="entry name" value="Cupredoxins"/>
    <property type="match status" value="1"/>
</dbReference>
<keyword evidence="1" id="KW-0812">Transmembrane</keyword>
<dbReference type="InterPro" id="IPR008972">
    <property type="entry name" value="Cupredoxin"/>
</dbReference>
<name>A0A1G2QYT1_9BACT</name>
<feature type="transmembrane region" description="Helical" evidence="1">
    <location>
        <begin position="92"/>
        <end position="114"/>
    </location>
</feature>
<feature type="transmembrane region" description="Helical" evidence="1">
    <location>
        <begin position="151"/>
        <end position="174"/>
    </location>
</feature>